<dbReference type="Proteomes" id="UP000789901">
    <property type="component" value="Unassembled WGS sequence"/>
</dbReference>
<dbReference type="InterPro" id="IPR008906">
    <property type="entry name" value="HATC_C_dom"/>
</dbReference>
<gene>
    <name evidence="2" type="ORF">GMARGA_LOCUS17655</name>
</gene>
<feature type="domain" description="HAT C-terminal dimerisation" evidence="1">
    <location>
        <begin position="76"/>
        <end position="133"/>
    </location>
</feature>
<accession>A0ABN7VEC8</accession>
<sequence>MNTKSTKKGYIAALNLALQQRYIRFSDINPKIEATIQNINPKLELELEELIKTSIEFIKEVVSSNYQNLDIDNLLSIIFDQYQEFYPNIIKLLEIIYSIPFSSVECERGFSKQNLIKTSHRNRINNDTLHLFLSISLVDKNINEFDFEKALNIWSTMVQTSRRIQK</sequence>
<dbReference type="EMBL" id="CAJVQB010013508">
    <property type="protein sequence ID" value="CAG8762580.1"/>
    <property type="molecule type" value="Genomic_DNA"/>
</dbReference>
<reference evidence="2 3" key="1">
    <citation type="submission" date="2021-06" db="EMBL/GenBank/DDBJ databases">
        <authorList>
            <person name="Kallberg Y."/>
            <person name="Tangrot J."/>
            <person name="Rosling A."/>
        </authorList>
    </citation>
    <scope>NUCLEOTIDE SEQUENCE [LARGE SCALE GENOMIC DNA]</scope>
    <source>
        <strain evidence="2 3">120-4 pot B 10/14</strain>
    </source>
</reference>
<dbReference type="PANTHER" id="PTHR46880">
    <property type="entry name" value="RAS-ASSOCIATING DOMAIN-CONTAINING PROTEIN"/>
    <property type="match status" value="1"/>
</dbReference>
<evidence type="ECO:0000313" key="3">
    <source>
        <dbReference type="Proteomes" id="UP000789901"/>
    </source>
</evidence>
<name>A0ABN7VEC8_GIGMA</name>
<proteinExistence type="predicted"/>
<keyword evidence="3" id="KW-1185">Reference proteome</keyword>
<dbReference type="Pfam" id="PF05699">
    <property type="entry name" value="Dimer_Tnp_hAT"/>
    <property type="match status" value="1"/>
</dbReference>
<protein>
    <submittedName>
        <fullName evidence="2">19790_t:CDS:1</fullName>
    </submittedName>
</protein>
<dbReference type="SUPFAM" id="SSF53098">
    <property type="entry name" value="Ribonuclease H-like"/>
    <property type="match status" value="1"/>
</dbReference>
<evidence type="ECO:0000313" key="2">
    <source>
        <dbReference type="EMBL" id="CAG8762580.1"/>
    </source>
</evidence>
<organism evidence="2 3">
    <name type="scientific">Gigaspora margarita</name>
    <dbReference type="NCBI Taxonomy" id="4874"/>
    <lineage>
        <taxon>Eukaryota</taxon>
        <taxon>Fungi</taxon>
        <taxon>Fungi incertae sedis</taxon>
        <taxon>Mucoromycota</taxon>
        <taxon>Glomeromycotina</taxon>
        <taxon>Glomeromycetes</taxon>
        <taxon>Diversisporales</taxon>
        <taxon>Gigasporaceae</taxon>
        <taxon>Gigaspora</taxon>
    </lineage>
</organism>
<dbReference type="PANTHER" id="PTHR46880:SF5">
    <property type="entry name" value="DUF4371 DOMAIN-CONTAINING PROTEIN"/>
    <property type="match status" value="1"/>
</dbReference>
<evidence type="ECO:0000259" key="1">
    <source>
        <dbReference type="Pfam" id="PF05699"/>
    </source>
</evidence>
<dbReference type="InterPro" id="IPR012337">
    <property type="entry name" value="RNaseH-like_sf"/>
</dbReference>
<comment type="caution">
    <text evidence="2">The sequence shown here is derived from an EMBL/GenBank/DDBJ whole genome shotgun (WGS) entry which is preliminary data.</text>
</comment>